<protein>
    <recommendedName>
        <fullName evidence="4">Small secreted hydrophilic protein</fullName>
    </recommendedName>
</protein>
<evidence type="ECO:0000313" key="3">
    <source>
        <dbReference type="Proteomes" id="UP001370100"/>
    </source>
</evidence>
<evidence type="ECO:0008006" key="4">
    <source>
        <dbReference type="Google" id="ProtNLM"/>
    </source>
</evidence>
<name>A0ABU8MYE4_9PSEU</name>
<gene>
    <name evidence="2" type="ORF">WCD41_01725</name>
</gene>
<reference evidence="2 3" key="1">
    <citation type="submission" date="2024-03" db="EMBL/GenBank/DDBJ databases">
        <title>Actinomycetospora sp. OC33-EN06, a novel actinomycete isolated from wild orchid (Aerides multiflora).</title>
        <authorList>
            <person name="Suriyachadkun C."/>
        </authorList>
    </citation>
    <scope>NUCLEOTIDE SEQUENCE [LARGE SCALE GENOMIC DNA]</scope>
    <source>
        <strain evidence="2 3">OC33-EN06</strain>
    </source>
</reference>
<sequence>MTKDRVGAGLAVLAAIIGLVLVFQFPQAEPGGDDDDDGAETSQVVPAVPAPGQPAPAPGQVQQPAPGGQVQPAPGQPEQPGDADGDDDDDDG</sequence>
<dbReference type="EMBL" id="JBBEGL010000001">
    <property type="protein sequence ID" value="MEJ2885153.1"/>
    <property type="molecule type" value="Genomic_DNA"/>
</dbReference>
<feature type="compositionally biased region" description="Pro residues" evidence="1">
    <location>
        <begin position="48"/>
        <end position="57"/>
    </location>
</feature>
<organism evidence="2 3">
    <name type="scientific">Actinomycetospora aeridis</name>
    <dbReference type="NCBI Taxonomy" id="3129231"/>
    <lineage>
        <taxon>Bacteria</taxon>
        <taxon>Bacillati</taxon>
        <taxon>Actinomycetota</taxon>
        <taxon>Actinomycetes</taxon>
        <taxon>Pseudonocardiales</taxon>
        <taxon>Pseudonocardiaceae</taxon>
        <taxon>Actinomycetospora</taxon>
    </lineage>
</organism>
<feature type="compositionally biased region" description="Low complexity" evidence="1">
    <location>
        <begin position="58"/>
        <end position="80"/>
    </location>
</feature>
<dbReference type="RefSeq" id="WP_337711647.1">
    <property type="nucleotide sequence ID" value="NZ_JBBEGL010000001.1"/>
</dbReference>
<keyword evidence="3" id="KW-1185">Reference proteome</keyword>
<proteinExistence type="predicted"/>
<dbReference type="Proteomes" id="UP001370100">
    <property type="component" value="Unassembled WGS sequence"/>
</dbReference>
<evidence type="ECO:0000256" key="1">
    <source>
        <dbReference type="SAM" id="MobiDB-lite"/>
    </source>
</evidence>
<evidence type="ECO:0000313" key="2">
    <source>
        <dbReference type="EMBL" id="MEJ2885153.1"/>
    </source>
</evidence>
<feature type="region of interest" description="Disordered" evidence="1">
    <location>
        <begin position="27"/>
        <end position="92"/>
    </location>
</feature>
<accession>A0ABU8MYE4</accession>
<comment type="caution">
    <text evidence="2">The sequence shown here is derived from an EMBL/GenBank/DDBJ whole genome shotgun (WGS) entry which is preliminary data.</text>
</comment>
<feature type="compositionally biased region" description="Acidic residues" evidence="1">
    <location>
        <begin position="81"/>
        <end position="92"/>
    </location>
</feature>